<feature type="region of interest" description="Involved in Mg(2+) ion dislocation from EF-Tu" evidence="5">
    <location>
        <begin position="81"/>
        <end position="84"/>
    </location>
</feature>
<dbReference type="Gene3D" id="1.10.8.10">
    <property type="entry name" value="DNA helicase RuvA subunit, C-terminal domain"/>
    <property type="match status" value="1"/>
</dbReference>
<dbReference type="PANTHER" id="PTHR11741:SF0">
    <property type="entry name" value="ELONGATION FACTOR TS, MITOCHONDRIAL"/>
    <property type="match status" value="1"/>
</dbReference>
<evidence type="ECO:0000256" key="5">
    <source>
        <dbReference type="HAMAP-Rule" id="MF_00050"/>
    </source>
</evidence>
<dbReference type="STRING" id="1798539.A2994_01675"/>
<evidence type="ECO:0000313" key="8">
    <source>
        <dbReference type="Proteomes" id="UP000179010"/>
    </source>
</evidence>
<dbReference type="Pfam" id="PF00889">
    <property type="entry name" value="EF_TS"/>
    <property type="match status" value="1"/>
</dbReference>
<proteinExistence type="inferred from homology"/>
<dbReference type="Gene3D" id="1.10.286.20">
    <property type="match status" value="1"/>
</dbReference>
<dbReference type="PROSITE" id="PS01126">
    <property type="entry name" value="EF_TS_1"/>
    <property type="match status" value="1"/>
</dbReference>
<comment type="caution">
    <text evidence="7">The sequence shown here is derived from an EMBL/GenBank/DDBJ whole genome shotgun (WGS) entry which is preliminary data.</text>
</comment>
<evidence type="ECO:0000259" key="6">
    <source>
        <dbReference type="Pfam" id="PF00889"/>
    </source>
</evidence>
<dbReference type="GO" id="GO:0005737">
    <property type="term" value="C:cytoplasm"/>
    <property type="evidence" value="ECO:0007669"/>
    <property type="project" value="UniProtKB-SubCell"/>
</dbReference>
<dbReference type="Proteomes" id="UP000179010">
    <property type="component" value="Unassembled WGS sequence"/>
</dbReference>
<dbReference type="PANTHER" id="PTHR11741">
    <property type="entry name" value="ELONGATION FACTOR TS"/>
    <property type="match status" value="1"/>
</dbReference>
<keyword evidence="5" id="KW-0963">Cytoplasm</keyword>
<reference evidence="7 8" key="1">
    <citation type="journal article" date="2016" name="Nat. Commun.">
        <title>Thousands of microbial genomes shed light on interconnected biogeochemical processes in an aquifer system.</title>
        <authorList>
            <person name="Anantharaman K."/>
            <person name="Brown C.T."/>
            <person name="Hug L.A."/>
            <person name="Sharon I."/>
            <person name="Castelle C.J."/>
            <person name="Probst A.J."/>
            <person name="Thomas B.C."/>
            <person name="Singh A."/>
            <person name="Wilkins M.J."/>
            <person name="Karaoz U."/>
            <person name="Brodie E.L."/>
            <person name="Williams K.H."/>
            <person name="Hubbard S.S."/>
            <person name="Banfield J.F."/>
        </authorList>
    </citation>
    <scope>NUCLEOTIDE SEQUENCE [LARGE SCALE GENOMIC DNA]</scope>
</reference>
<protein>
    <recommendedName>
        <fullName evidence="2 5">Elongation factor Ts</fullName>
        <shortName evidence="5">EF-Ts</shortName>
    </recommendedName>
</protein>
<evidence type="ECO:0000256" key="4">
    <source>
        <dbReference type="ARBA" id="ARBA00022917"/>
    </source>
</evidence>
<dbReference type="FunFam" id="1.10.8.10:FF:000001">
    <property type="entry name" value="Elongation factor Ts"/>
    <property type="match status" value="1"/>
</dbReference>
<dbReference type="InterPro" id="IPR001816">
    <property type="entry name" value="Transl_elong_EFTs/EF1B"/>
</dbReference>
<keyword evidence="4 5" id="KW-0648">Protein biosynthesis</keyword>
<dbReference type="Gene3D" id="3.30.479.20">
    <property type="entry name" value="Elongation factor Ts, dimerisation domain"/>
    <property type="match status" value="1"/>
</dbReference>
<dbReference type="GO" id="GO:0003746">
    <property type="term" value="F:translation elongation factor activity"/>
    <property type="evidence" value="ECO:0007669"/>
    <property type="project" value="UniProtKB-UniRule"/>
</dbReference>
<dbReference type="InterPro" id="IPR009060">
    <property type="entry name" value="UBA-like_sf"/>
</dbReference>
<evidence type="ECO:0000256" key="1">
    <source>
        <dbReference type="ARBA" id="ARBA00005532"/>
    </source>
</evidence>
<dbReference type="HAMAP" id="MF_00050">
    <property type="entry name" value="EF_Ts"/>
    <property type="match status" value="1"/>
</dbReference>
<dbReference type="AlphaFoldDB" id="A0A1F4PNA2"/>
<name>A0A1F4PNA2_UNCK3</name>
<dbReference type="EMBL" id="METE01000004">
    <property type="protein sequence ID" value="OGB85323.1"/>
    <property type="molecule type" value="Genomic_DNA"/>
</dbReference>
<dbReference type="InterPro" id="IPR018101">
    <property type="entry name" value="Transl_elong_Ts_CS"/>
</dbReference>
<comment type="subcellular location">
    <subcellularLocation>
        <location evidence="5">Cytoplasm</location>
    </subcellularLocation>
</comment>
<organism evidence="7 8">
    <name type="scientific">candidate division Kazan bacterium RIFCSPLOWO2_01_FULL_48_13</name>
    <dbReference type="NCBI Taxonomy" id="1798539"/>
    <lineage>
        <taxon>Bacteria</taxon>
        <taxon>Bacteria division Kazan-3B-28</taxon>
    </lineage>
</organism>
<evidence type="ECO:0000256" key="3">
    <source>
        <dbReference type="ARBA" id="ARBA00022768"/>
    </source>
</evidence>
<dbReference type="CDD" id="cd14275">
    <property type="entry name" value="UBA_EF-Ts"/>
    <property type="match status" value="1"/>
</dbReference>
<dbReference type="InterPro" id="IPR014039">
    <property type="entry name" value="Transl_elong_EFTs/EF1B_dimer"/>
</dbReference>
<dbReference type="SUPFAM" id="SSF46934">
    <property type="entry name" value="UBA-like"/>
    <property type="match status" value="1"/>
</dbReference>
<feature type="domain" description="Translation elongation factor EFTs/EF1B dimerisation" evidence="6">
    <location>
        <begin position="47"/>
        <end position="194"/>
    </location>
</feature>
<comment type="function">
    <text evidence="5">Associates with the EF-Tu.GDP complex and induces the exchange of GDP to GTP. It remains bound to the aminoacyl-tRNA.EF-Tu.GTP complex up to the GTP hydrolysis stage on the ribosome.</text>
</comment>
<dbReference type="InterPro" id="IPR036402">
    <property type="entry name" value="EF-Ts_dimer_sf"/>
</dbReference>
<sequence>MEIKASDVKKLRDLTGSGVMDVKKALNEAQGDTDKALVILKEKGAAIAASKSERAASQGIIATYLHPGDKIGAMVEVNCETDFVARGDDFKKLVKQIATHIAGMQPLYVAPEDVPADVIAAEKELYKSQVEDKSKAVADKAITGKLDGFYESVCLLRQPFVLDQDKKVEDLINNVVGIVKENIKVARFVRFEVGDR</sequence>
<comment type="similarity">
    <text evidence="1 5">Belongs to the EF-Ts family.</text>
</comment>
<evidence type="ECO:0000256" key="2">
    <source>
        <dbReference type="ARBA" id="ARBA00016956"/>
    </source>
</evidence>
<gene>
    <name evidence="5 7" type="primary">tsf</name>
    <name evidence="7" type="ORF">A2994_01675</name>
</gene>
<dbReference type="PROSITE" id="PS01127">
    <property type="entry name" value="EF_TS_2"/>
    <property type="match status" value="1"/>
</dbReference>
<keyword evidence="3 5" id="KW-0251">Elongation factor</keyword>
<dbReference type="SUPFAM" id="SSF54713">
    <property type="entry name" value="Elongation factor Ts (EF-Ts), dimerisation domain"/>
    <property type="match status" value="1"/>
</dbReference>
<accession>A0A1F4PNA2</accession>
<evidence type="ECO:0000313" key="7">
    <source>
        <dbReference type="EMBL" id="OGB85323.1"/>
    </source>
</evidence>